<dbReference type="AlphaFoldDB" id="A0A4S2JAH3"/>
<evidence type="ECO:0000256" key="1">
    <source>
        <dbReference type="SAM" id="MobiDB-lite"/>
    </source>
</evidence>
<accession>A0A4S2JAH3</accession>
<comment type="caution">
    <text evidence="2">The sequence shown here is derived from an EMBL/GenBank/DDBJ whole genome shotgun (WGS) entry which is preliminary data.</text>
</comment>
<dbReference type="EMBL" id="QBLH01003874">
    <property type="protein sequence ID" value="TGZ32385.1"/>
    <property type="molecule type" value="Genomic_DNA"/>
</dbReference>
<feature type="compositionally biased region" description="Basic and acidic residues" evidence="1">
    <location>
        <begin position="87"/>
        <end position="98"/>
    </location>
</feature>
<evidence type="ECO:0000313" key="3">
    <source>
        <dbReference type="Proteomes" id="UP000310200"/>
    </source>
</evidence>
<feature type="region of interest" description="Disordered" evidence="1">
    <location>
        <begin position="81"/>
        <end position="111"/>
    </location>
</feature>
<protein>
    <submittedName>
        <fullName evidence="2">Uncharacterized protein</fullName>
    </submittedName>
</protein>
<sequence>LNPRIGQAIALGGIGVRFATFFSERTRSYRSLALERLTRSFLVSRAPGRRKRLSWEGAEFESNLQMEDRVKIMAGVYRSGCPGKGCRSKDHKSAEELSPRNITGAGQADFQ</sequence>
<proteinExistence type="predicted"/>
<organism evidence="2 3">
    <name type="scientific">Temnothorax longispinosus</name>
    <dbReference type="NCBI Taxonomy" id="300112"/>
    <lineage>
        <taxon>Eukaryota</taxon>
        <taxon>Metazoa</taxon>
        <taxon>Ecdysozoa</taxon>
        <taxon>Arthropoda</taxon>
        <taxon>Hexapoda</taxon>
        <taxon>Insecta</taxon>
        <taxon>Pterygota</taxon>
        <taxon>Neoptera</taxon>
        <taxon>Endopterygota</taxon>
        <taxon>Hymenoptera</taxon>
        <taxon>Apocrita</taxon>
        <taxon>Aculeata</taxon>
        <taxon>Formicoidea</taxon>
        <taxon>Formicidae</taxon>
        <taxon>Myrmicinae</taxon>
        <taxon>Temnothorax</taxon>
    </lineage>
</organism>
<name>A0A4S2JAH3_9HYME</name>
<evidence type="ECO:0000313" key="2">
    <source>
        <dbReference type="EMBL" id="TGZ32385.1"/>
    </source>
</evidence>
<dbReference type="Proteomes" id="UP000310200">
    <property type="component" value="Unassembled WGS sequence"/>
</dbReference>
<feature type="non-terminal residue" evidence="2">
    <location>
        <position position="1"/>
    </location>
</feature>
<reference evidence="2 3" key="1">
    <citation type="journal article" date="2019" name="Philos. Trans. R. Soc. Lond., B, Biol. Sci.">
        <title>Ant behaviour and brain gene expression of defending hosts depend on the ecological success of the intruding social parasite.</title>
        <authorList>
            <person name="Kaur R."/>
            <person name="Stoldt M."/>
            <person name="Jongepier E."/>
            <person name="Feldmeyer B."/>
            <person name="Menzel F."/>
            <person name="Bornberg-Bauer E."/>
            <person name="Foitzik S."/>
        </authorList>
    </citation>
    <scope>NUCLEOTIDE SEQUENCE [LARGE SCALE GENOMIC DNA]</scope>
    <source>
        <tissue evidence="2">Whole body</tissue>
    </source>
</reference>
<keyword evidence="3" id="KW-1185">Reference proteome</keyword>
<gene>
    <name evidence="2" type="ORF">DBV15_07425</name>
</gene>